<organism evidence="3 4">
    <name type="scientific">Aspergillus heteromorphus CBS 117.55</name>
    <dbReference type="NCBI Taxonomy" id="1448321"/>
    <lineage>
        <taxon>Eukaryota</taxon>
        <taxon>Fungi</taxon>
        <taxon>Dikarya</taxon>
        <taxon>Ascomycota</taxon>
        <taxon>Pezizomycotina</taxon>
        <taxon>Eurotiomycetes</taxon>
        <taxon>Eurotiomycetidae</taxon>
        <taxon>Eurotiales</taxon>
        <taxon>Aspergillaceae</taxon>
        <taxon>Aspergillus</taxon>
        <taxon>Aspergillus subgen. Circumdati</taxon>
    </lineage>
</organism>
<evidence type="ECO:0000259" key="2">
    <source>
        <dbReference type="Pfam" id="PF24883"/>
    </source>
</evidence>
<reference evidence="3 4" key="1">
    <citation type="submission" date="2016-12" db="EMBL/GenBank/DDBJ databases">
        <title>The genomes of Aspergillus section Nigri reveals drivers in fungal speciation.</title>
        <authorList>
            <consortium name="DOE Joint Genome Institute"/>
            <person name="Vesth T.C."/>
            <person name="Nybo J."/>
            <person name="Theobald S."/>
            <person name="Brandl J."/>
            <person name="Frisvad J.C."/>
            <person name="Nielsen K.F."/>
            <person name="Lyhne E.K."/>
            <person name="Kogle M.E."/>
            <person name="Kuo A."/>
            <person name="Riley R."/>
            <person name="Clum A."/>
            <person name="Nolan M."/>
            <person name="Lipzen A."/>
            <person name="Salamov A."/>
            <person name="Henrissat B."/>
            <person name="Wiebenga A."/>
            <person name="De Vries R.P."/>
            <person name="Grigoriev I.V."/>
            <person name="Mortensen U.H."/>
            <person name="Andersen M.R."/>
            <person name="Baker S.E."/>
        </authorList>
    </citation>
    <scope>NUCLEOTIDE SEQUENCE [LARGE SCALE GENOMIC DNA]</scope>
    <source>
        <strain evidence="3 4">CBS 117.55</strain>
    </source>
</reference>
<sequence length="120" mass="13594">MHGSSSDEARIIIGSSTIMDDIVLTPSNCQGRRYAYWYFQFSDLQTQRLDDMIRSIIRQLCPVSLPDSIRKPWKEHHSRGILLDVGRLVAAHNDVLTGLNDEVFFILDALDKCPESSASK</sequence>
<feature type="domain" description="Nephrocystin 3-like N-terminal" evidence="2">
    <location>
        <begin position="15"/>
        <end position="117"/>
    </location>
</feature>
<dbReference type="VEuPathDB" id="FungiDB:BO70DRAFT_96292"/>
<proteinExistence type="predicted"/>
<evidence type="ECO:0000313" key="3">
    <source>
        <dbReference type="EMBL" id="PWY75405.1"/>
    </source>
</evidence>
<evidence type="ECO:0000256" key="1">
    <source>
        <dbReference type="ARBA" id="ARBA00022737"/>
    </source>
</evidence>
<dbReference type="GeneID" id="37071123"/>
<dbReference type="EMBL" id="MSFL01000021">
    <property type="protein sequence ID" value="PWY75405.1"/>
    <property type="molecule type" value="Genomic_DNA"/>
</dbReference>
<dbReference type="AlphaFoldDB" id="A0A317VNA1"/>
<protein>
    <recommendedName>
        <fullName evidence="2">Nephrocystin 3-like N-terminal domain-containing protein</fullName>
    </recommendedName>
</protein>
<dbReference type="RefSeq" id="XP_025397371.1">
    <property type="nucleotide sequence ID" value="XM_025548886.1"/>
</dbReference>
<keyword evidence="1" id="KW-0677">Repeat</keyword>
<dbReference type="STRING" id="1448321.A0A317VNA1"/>
<dbReference type="OrthoDB" id="1577640at2759"/>
<accession>A0A317VNA1</accession>
<keyword evidence="4" id="KW-1185">Reference proteome</keyword>
<comment type="caution">
    <text evidence="3">The sequence shown here is derived from an EMBL/GenBank/DDBJ whole genome shotgun (WGS) entry which is preliminary data.</text>
</comment>
<dbReference type="Proteomes" id="UP000247233">
    <property type="component" value="Unassembled WGS sequence"/>
</dbReference>
<evidence type="ECO:0000313" key="4">
    <source>
        <dbReference type="Proteomes" id="UP000247233"/>
    </source>
</evidence>
<name>A0A317VNA1_9EURO</name>
<dbReference type="Pfam" id="PF24883">
    <property type="entry name" value="NPHP3_N"/>
    <property type="match status" value="1"/>
</dbReference>
<dbReference type="InterPro" id="IPR056884">
    <property type="entry name" value="NPHP3-like_N"/>
</dbReference>
<gene>
    <name evidence="3" type="ORF">BO70DRAFT_96292</name>
</gene>